<dbReference type="Proteomes" id="UP001381693">
    <property type="component" value="Unassembled WGS sequence"/>
</dbReference>
<evidence type="ECO:0000256" key="9">
    <source>
        <dbReference type="ARBA" id="ARBA00022989"/>
    </source>
</evidence>
<keyword evidence="9" id="KW-1133">Transmembrane helix</keyword>
<gene>
    <name evidence="15" type="ORF">SK128_014285</name>
</gene>
<dbReference type="EMBL" id="JAXCGZ010019903">
    <property type="protein sequence ID" value="KAK7065779.1"/>
    <property type="molecule type" value="Genomic_DNA"/>
</dbReference>
<keyword evidence="12 13" id="KW-0464">Manganese</keyword>
<dbReference type="Pfam" id="PF03071">
    <property type="entry name" value="GNT-I"/>
    <property type="match status" value="1"/>
</dbReference>
<dbReference type="PANTHER" id="PTHR46396">
    <property type="entry name" value="PROTEIN O-LINKED-MANNOSE BETA-1,2-N-ACETYLGLUCOSAMINYLTRANSFERASE 1"/>
    <property type="match status" value="1"/>
</dbReference>
<feature type="region of interest" description="Disordered" evidence="14">
    <location>
        <begin position="533"/>
        <end position="567"/>
    </location>
</feature>
<dbReference type="EC" id="2.4.1.101" evidence="13"/>
<keyword evidence="16" id="KW-1185">Reference proteome</keyword>
<comment type="cofactor">
    <cofactor evidence="13">
        <name>Mn(2+)</name>
        <dbReference type="ChEBI" id="CHEBI:29035"/>
    </cofactor>
    <text evidence="13">The cofactor is mostly bound to the substrate.</text>
</comment>
<protein>
    <recommendedName>
        <fullName evidence="13">Alpha-1,3-mannosyl-glycoprotein 2-beta-N-acetylglucosaminyltransferase</fullName>
        <shortName evidence="13">GNT-I</shortName>
        <shortName evidence="13">GlcNAc-T I</shortName>
        <ecNumber evidence="13">2.4.1.101</ecNumber>
    </recommendedName>
    <alternativeName>
        <fullName evidence="13">N-glycosyl-oligosaccharide-glycoprotein N-acetylglucosaminyltransferase I</fullName>
    </alternativeName>
</protein>
<evidence type="ECO:0000256" key="10">
    <source>
        <dbReference type="ARBA" id="ARBA00023034"/>
    </source>
</evidence>
<keyword evidence="8 13" id="KW-0735">Signal-anchor</keyword>
<keyword evidence="4 13" id="KW-0328">Glycosyltransferase</keyword>
<keyword evidence="11" id="KW-0472">Membrane</keyword>
<accession>A0AAN8WT09</accession>
<organism evidence="15 16">
    <name type="scientific">Halocaridina rubra</name>
    <name type="common">Hawaiian red shrimp</name>
    <dbReference type="NCBI Taxonomy" id="373956"/>
    <lineage>
        <taxon>Eukaryota</taxon>
        <taxon>Metazoa</taxon>
        <taxon>Ecdysozoa</taxon>
        <taxon>Arthropoda</taxon>
        <taxon>Crustacea</taxon>
        <taxon>Multicrustacea</taxon>
        <taxon>Malacostraca</taxon>
        <taxon>Eumalacostraca</taxon>
        <taxon>Eucarida</taxon>
        <taxon>Decapoda</taxon>
        <taxon>Pleocyemata</taxon>
        <taxon>Caridea</taxon>
        <taxon>Atyoidea</taxon>
        <taxon>Atyidae</taxon>
        <taxon>Halocaridina</taxon>
    </lineage>
</organism>
<evidence type="ECO:0000256" key="5">
    <source>
        <dbReference type="ARBA" id="ARBA00022679"/>
    </source>
</evidence>
<dbReference type="GO" id="GO:0000139">
    <property type="term" value="C:Golgi membrane"/>
    <property type="evidence" value="ECO:0007669"/>
    <property type="project" value="UniProtKB-SubCell"/>
</dbReference>
<dbReference type="InterPro" id="IPR052463">
    <property type="entry name" value="O-linked_mannose_GnT"/>
</dbReference>
<dbReference type="GO" id="GO:0003827">
    <property type="term" value="F:alpha-1,3-mannosylglycoprotein 2-beta-N-acetylglucosaminyltransferase activity"/>
    <property type="evidence" value="ECO:0007669"/>
    <property type="project" value="UniProtKB-UniRule"/>
</dbReference>
<dbReference type="AlphaFoldDB" id="A0AAN8WT09"/>
<evidence type="ECO:0000256" key="2">
    <source>
        <dbReference type="ARBA" id="ARBA00004922"/>
    </source>
</evidence>
<dbReference type="GO" id="GO:0016266">
    <property type="term" value="P:protein O-linked glycosylation via N-acetyl-galactosamine"/>
    <property type="evidence" value="ECO:0007669"/>
    <property type="project" value="TreeGrafter"/>
</dbReference>
<dbReference type="GO" id="GO:0047223">
    <property type="term" value="F:beta-1,3-galactosyl-O-glycosyl-glycoprotein beta-1,3-N-acetylglucosaminyltransferase activity"/>
    <property type="evidence" value="ECO:0007669"/>
    <property type="project" value="TreeGrafter"/>
</dbReference>
<evidence type="ECO:0000256" key="6">
    <source>
        <dbReference type="ARBA" id="ARBA00022692"/>
    </source>
</evidence>
<comment type="pathway">
    <text evidence="2 13">Protein modification; protein glycosylation.</text>
</comment>
<dbReference type="InterPro" id="IPR004139">
    <property type="entry name" value="Glyco_trans_13"/>
</dbReference>
<name>A0AAN8WT09_HALRR</name>
<evidence type="ECO:0000256" key="13">
    <source>
        <dbReference type="RuleBase" id="RU368119"/>
    </source>
</evidence>
<dbReference type="SUPFAM" id="SSF53448">
    <property type="entry name" value="Nucleotide-diphospho-sugar transferases"/>
    <property type="match status" value="1"/>
</dbReference>
<comment type="function">
    <text evidence="13">Initiates complex N-linked carbohydrate formation. Essential for the conversion of high-mannose to hybrid and complex N-glycans.</text>
</comment>
<keyword evidence="10 13" id="KW-0333">Golgi apparatus</keyword>
<proteinExistence type="inferred from homology"/>
<evidence type="ECO:0000256" key="1">
    <source>
        <dbReference type="ARBA" id="ARBA00004323"/>
    </source>
</evidence>
<comment type="similarity">
    <text evidence="3 13">Belongs to the glycosyltransferase 13 family.</text>
</comment>
<dbReference type="Gene3D" id="3.90.550.10">
    <property type="entry name" value="Spore Coat Polysaccharide Biosynthesis Protein SpsA, Chain A"/>
    <property type="match status" value="1"/>
</dbReference>
<evidence type="ECO:0000256" key="14">
    <source>
        <dbReference type="SAM" id="MobiDB-lite"/>
    </source>
</evidence>
<evidence type="ECO:0000256" key="8">
    <source>
        <dbReference type="ARBA" id="ARBA00022968"/>
    </source>
</evidence>
<comment type="caution">
    <text evidence="15">The sequence shown here is derived from an EMBL/GenBank/DDBJ whole genome shotgun (WGS) entry which is preliminary data.</text>
</comment>
<evidence type="ECO:0000313" key="15">
    <source>
        <dbReference type="EMBL" id="KAK7065779.1"/>
    </source>
</evidence>
<feature type="compositionally biased region" description="Basic and acidic residues" evidence="14">
    <location>
        <begin position="534"/>
        <end position="545"/>
    </location>
</feature>
<dbReference type="InterPro" id="IPR029044">
    <property type="entry name" value="Nucleotide-diphossugar_trans"/>
</dbReference>
<keyword evidence="7 13" id="KW-0479">Metal-binding</keyword>
<evidence type="ECO:0000256" key="12">
    <source>
        <dbReference type="ARBA" id="ARBA00023211"/>
    </source>
</evidence>
<dbReference type="PANTHER" id="PTHR46396:SF2">
    <property type="entry name" value="ILEI_PANDER DOMAIN-CONTAINING PROTEIN"/>
    <property type="match status" value="1"/>
</dbReference>
<comment type="subcellular location">
    <subcellularLocation>
        <location evidence="1 13">Golgi apparatus membrane</location>
        <topology evidence="1 13">Single-pass type II membrane protein</topology>
    </subcellularLocation>
</comment>
<reference evidence="15 16" key="1">
    <citation type="submission" date="2023-11" db="EMBL/GenBank/DDBJ databases">
        <title>Halocaridina rubra genome assembly.</title>
        <authorList>
            <person name="Smith C."/>
        </authorList>
    </citation>
    <scope>NUCLEOTIDE SEQUENCE [LARGE SCALE GENOMIC DNA]</scope>
    <source>
        <strain evidence="15">EP-1</strain>
        <tissue evidence="15">Whole</tissue>
    </source>
</reference>
<evidence type="ECO:0000313" key="16">
    <source>
        <dbReference type="Proteomes" id="UP001381693"/>
    </source>
</evidence>
<keyword evidence="6" id="KW-0812">Transmembrane</keyword>
<evidence type="ECO:0000256" key="4">
    <source>
        <dbReference type="ARBA" id="ARBA00022676"/>
    </source>
</evidence>
<dbReference type="GO" id="GO:0030145">
    <property type="term" value="F:manganese ion binding"/>
    <property type="evidence" value="ECO:0007669"/>
    <property type="project" value="UniProtKB-UniRule"/>
</dbReference>
<evidence type="ECO:0000256" key="7">
    <source>
        <dbReference type="ARBA" id="ARBA00022723"/>
    </source>
</evidence>
<feature type="non-terminal residue" evidence="15">
    <location>
        <position position="1"/>
    </location>
</feature>
<evidence type="ECO:0000256" key="3">
    <source>
        <dbReference type="ARBA" id="ARBA00006492"/>
    </source>
</evidence>
<keyword evidence="5" id="KW-0808">Transferase</keyword>
<evidence type="ECO:0000256" key="11">
    <source>
        <dbReference type="ARBA" id="ARBA00023136"/>
    </source>
</evidence>
<sequence>SFPLDKYWAHFADLQWYLQRISSGRLVVLSVSKHGCVGLRQAAITLDAMGSYFAKYLTIYAHWIWVFIKDGRTISETATLNGFTDNHLHVTLALLEDLVPHSMESHSVLERARWHYCESVGSMGDLCDEHALAILPIPSPTPLPTSARNVLKDIPVIVTAGKRPQYLYQTLKSLLSAPGVHPENILVVLGESTPATIQLLCLLNVKFTFLKVEGEQNKKLFIYYRRVFEYVGKNFPLAPASIFLDEDVEVSPDFFSFMSRTMWLLHADPTLYCINGFSATGFRGFSHDPSTVLRGRVQVEWGYAVTLKFIQEALRIWPLDTALADTHFYDEWLYKHASNNRECIFPEVSRTHHFGIGMNTDAYSAEAYFLFMPTVTAYNVPLDNINTLLYWQYQTHFQNSIKNAIVLEGNPCKEGFIPSVTHSTTFVFYYSMDRDAHGKRVYLNYFYTAKCLGVWAQSEQGQHDLVMTVRVSKWTTLHLVGAPYSPHGHLCPPRVKPWHVDSLSDEDYDIMMNRIRYQELGNYIVPNRRQRGSFSHEEKYHKNSETKATPSPTSKLPPIQESERTTTTHNAARIPLSLYRSCNYSSSLSILALGVPRVFVCVYLCLLKRVIYTL</sequence>
<comment type="catalytic activity">
    <reaction evidence="13">
        <text>N(4)-(alpha-D-Man-(1-&gt;3)-[alpha-D-Man-(1-&gt;3)-[alpha-D-Man-(1-&gt;6)]-alpha-D-Man-(1-&gt;6)]-beta-D-Man-(1-&gt;4)-beta-D-GlcNAc-(1-&gt;4)-beta-D-GlcNAc)-L-asparaginyl-[protein] (N-glucan mannose isomer 5A1,2) + UDP-N-acetyl-alpha-D-glucosamine = N(4)-{beta-D-GlcNAc-(1-&gt;2)-alpha-D-Man-(1-&gt;3)-[alpha-D-Man-(1-&gt;3)-[alpha-D-Man-(1-&gt;6)]-alpha-D-Man-(1-&gt;6)]-beta-D-Man-(1-&gt;4)-beta-D-GlcNAc-(1-&gt;4)-beta-D-GlcNAc}-L-asparaginyl-[protein] + UDP + H(+)</text>
        <dbReference type="Rhea" id="RHEA:11456"/>
        <dbReference type="Rhea" id="RHEA-COMP:14367"/>
        <dbReference type="Rhea" id="RHEA-COMP:14368"/>
        <dbReference type="ChEBI" id="CHEBI:15378"/>
        <dbReference type="ChEBI" id="CHEBI:57705"/>
        <dbReference type="ChEBI" id="CHEBI:58223"/>
        <dbReference type="ChEBI" id="CHEBI:59087"/>
        <dbReference type="ChEBI" id="CHEBI:60625"/>
        <dbReference type="EC" id="2.4.1.101"/>
    </reaction>
</comment>